<dbReference type="EMBL" id="DWWS01000040">
    <property type="protein sequence ID" value="HJC24236.1"/>
    <property type="molecule type" value="Genomic_DNA"/>
</dbReference>
<organism evidence="2 3">
    <name type="scientific">Candidatus Eisenbergiella merdavium</name>
    <dbReference type="NCBI Taxonomy" id="2838551"/>
    <lineage>
        <taxon>Bacteria</taxon>
        <taxon>Bacillati</taxon>
        <taxon>Bacillota</taxon>
        <taxon>Clostridia</taxon>
        <taxon>Lachnospirales</taxon>
        <taxon>Lachnospiraceae</taxon>
        <taxon>Eisenbergiella</taxon>
    </lineage>
</organism>
<feature type="transmembrane region" description="Helical" evidence="1">
    <location>
        <begin position="141"/>
        <end position="167"/>
    </location>
</feature>
<accession>A0A9D2NEY6</accession>
<comment type="caution">
    <text evidence="2">The sequence shown here is derived from an EMBL/GenBank/DDBJ whole genome shotgun (WGS) entry which is preliminary data.</text>
</comment>
<keyword evidence="1" id="KW-0472">Membrane</keyword>
<dbReference type="Proteomes" id="UP000823891">
    <property type="component" value="Unassembled WGS sequence"/>
</dbReference>
<evidence type="ECO:0000313" key="2">
    <source>
        <dbReference type="EMBL" id="HJC24236.1"/>
    </source>
</evidence>
<proteinExistence type="predicted"/>
<name>A0A9D2NEY6_9FIRM</name>
<dbReference type="Pfam" id="PF12730">
    <property type="entry name" value="ABC2_membrane_4"/>
    <property type="match status" value="1"/>
</dbReference>
<gene>
    <name evidence="2" type="ORF">H9761_11100</name>
</gene>
<protein>
    <submittedName>
        <fullName evidence="2">ABC transporter permease</fullName>
    </submittedName>
</protein>
<keyword evidence="1" id="KW-1133">Transmembrane helix</keyword>
<sequence>MRKLILCELFKYRRNKVIPALTSLSLLFPLALIFMTKSELNGADTLAEYHAYYDSLFNNNLAYSSMLLLPALSGCISAVLFFTERDCGAFKNLRVIPVTERELIFAKLITLYLWSAIYSAGSTAAMTLFCFFLEPAAVYDVLFRLFCSMLTGVTMATVSLPVVVIVIYMNQSYLLSLLLSFLYAVANWLLLILFASNDSALRWLPLINGLILPSSLLGWRKAFLGVGELTALPFQEYVFTALFLLFSLSLCAFLIIRFYKKWSR</sequence>
<feature type="transmembrane region" description="Helical" evidence="1">
    <location>
        <begin position="61"/>
        <end position="83"/>
    </location>
</feature>
<reference evidence="2" key="2">
    <citation type="submission" date="2021-04" db="EMBL/GenBank/DDBJ databases">
        <authorList>
            <person name="Gilroy R."/>
        </authorList>
    </citation>
    <scope>NUCLEOTIDE SEQUENCE</scope>
    <source>
        <strain evidence="2">USAMLcec2-132</strain>
    </source>
</reference>
<reference evidence="2" key="1">
    <citation type="journal article" date="2021" name="PeerJ">
        <title>Extensive microbial diversity within the chicken gut microbiome revealed by metagenomics and culture.</title>
        <authorList>
            <person name="Gilroy R."/>
            <person name="Ravi A."/>
            <person name="Getino M."/>
            <person name="Pursley I."/>
            <person name="Horton D.L."/>
            <person name="Alikhan N.F."/>
            <person name="Baker D."/>
            <person name="Gharbi K."/>
            <person name="Hall N."/>
            <person name="Watson M."/>
            <person name="Adriaenssens E.M."/>
            <person name="Foster-Nyarko E."/>
            <person name="Jarju S."/>
            <person name="Secka A."/>
            <person name="Antonio M."/>
            <person name="Oren A."/>
            <person name="Chaudhuri R.R."/>
            <person name="La Ragione R."/>
            <person name="Hildebrand F."/>
            <person name="Pallen M.J."/>
        </authorList>
    </citation>
    <scope>NUCLEOTIDE SEQUENCE</scope>
    <source>
        <strain evidence="2">USAMLcec2-132</strain>
    </source>
</reference>
<evidence type="ECO:0000313" key="3">
    <source>
        <dbReference type="Proteomes" id="UP000823891"/>
    </source>
</evidence>
<feature type="transmembrane region" description="Helical" evidence="1">
    <location>
        <begin position="104"/>
        <end position="129"/>
    </location>
</feature>
<keyword evidence="1" id="KW-0812">Transmembrane</keyword>
<dbReference type="AlphaFoldDB" id="A0A9D2NEY6"/>
<feature type="transmembrane region" description="Helical" evidence="1">
    <location>
        <begin position="237"/>
        <end position="259"/>
    </location>
</feature>
<feature type="transmembrane region" description="Helical" evidence="1">
    <location>
        <begin position="174"/>
        <end position="195"/>
    </location>
</feature>
<evidence type="ECO:0000256" key="1">
    <source>
        <dbReference type="SAM" id="Phobius"/>
    </source>
</evidence>